<dbReference type="InterPro" id="IPR006652">
    <property type="entry name" value="Kelch_1"/>
</dbReference>
<comment type="caution">
    <text evidence="1">The sequence shown here is derived from an EMBL/GenBank/DDBJ whole genome shotgun (WGS) entry which is preliminary data.</text>
</comment>
<evidence type="ECO:0000313" key="2">
    <source>
        <dbReference type="Proteomes" id="UP000094056"/>
    </source>
</evidence>
<evidence type="ECO:0000313" key="1">
    <source>
        <dbReference type="EMBL" id="ODS31863.1"/>
    </source>
</evidence>
<dbReference type="EMBL" id="MAYW01000090">
    <property type="protein sequence ID" value="ODS31863.1"/>
    <property type="molecule type" value="Genomic_DNA"/>
</dbReference>
<dbReference type="AlphaFoldDB" id="A0A1E3X8A1"/>
<dbReference type="Proteomes" id="UP000094056">
    <property type="component" value="Unassembled WGS sequence"/>
</dbReference>
<proteinExistence type="predicted"/>
<accession>A0A1E3X8A1</accession>
<gene>
    <name evidence="1" type="ORF">SCARUB_03008</name>
</gene>
<protein>
    <submittedName>
        <fullName evidence="1">PEP-CTERM motif protein</fullName>
    </submittedName>
</protein>
<sequence length="73" mass="7967">MQNARASAYGGVVGDSLYVMGGWNNGFVNYTEEYTPEPISEPTTIAVLWIDLAGLAGMAARRRFKQKILGSRV</sequence>
<organism evidence="1 2">
    <name type="scientific">Candidatus Scalindua rubra</name>
    <dbReference type="NCBI Taxonomy" id="1872076"/>
    <lineage>
        <taxon>Bacteria</taxon>
        <taxon>Pseudomonadati</taxon>
        <taxon>Planctomycetota</taxon>
        <taxon>Candidatus Brocadiia</taxon>
        <taxon>Candidatus Brocadiales</taxon>
        <taxon>Candidatus Scalinduaceae</taxon>
        <taxon>Candidatus Scalindua</taxon>
    </lineage>
</organism>
<dbReference type="Pfam" id="PF01344">
    <property type="entry name" value="Kelch_1"/>
    <property type="match status" value="1"/>
</dbReference>
<reference evidence="1 2" key="1">
    <citation type="submission" date="2016-07" db="EMBL/GenBank/DDBJ databases">
        <title>Draft genome of Scalindua rubra, obtained from a brine-seawater interface in the Red Sea, sheds light on salt adaptation in anammox bacteria.</title>
        <authorList>
            <person name="Speth D.R."/>
            <person name="Lagkouvardos I."/>
            <person name="Wang Y."/>
            <person name="Qian P.-Y."/>
            <person name="Dutilh B.E."/>
            <person name="Jetten M.S."/>
        </authorList>
    </citation>
    <scope>NUCLEOTIDE SEQUENCE [LARGE SCALE GENOMIC DNA]</scope>
    <source>
        <strain evidence="1">BSI-1</strain>
    </source>
</reference>
<name>A0A1E3X8A1_9BACT</name>